<gene>
    <name evidence="11" type="ORF">LPJ64_002150</name>
</gene>
<evidence type="ECO:0000256" key="6">
    <source>
        <dbReference type="ARBA" id="ARBA00023242"/>
    </source>
</evidence>
<dbReference type="Proteomes" id="UP001145021">
    <property type="component" value="Unassembled WGS sequence"/>
</dbReference>
<feature type="repeat" description="WD" evidence="9">
    <location>
        <begin position="221"/>
        <end position="253"/>
    </location>
</feature>
<reference evidence="11" key="1">
    <citation type="submission" date="2022-07" db="EMBL/GenBank/DDBJ databases">
        <title>Phylogenomic reconstructions and comparative analyses of Kickxellomycotina fungi.</title>
        <authorList>
            <person name="Reynolds N.K."/>
            <person name="Stajich J.E."/>
            <person name="Barry K."/>
            <person name="Grigoriev I.V."/>
            <person name="Crous P."/>
            <person name="Smith M.E."/>
        </authorList>
    </citation>
    <scope>NUCLEOTIDE SEQUENCE</scope>
    <source>
        <strain evidence="11">NBRC 105413</strain>
    </source>
</reference>
<keyword evidence="4" id="KW-0677">Repeat</keyword>
<evidence type="ECO:0000256" key="5">
    <source>
        <dbReference type="ARBA" id="ARBA00023187"/>
    </source>
</evidence>
<dbReference type="InterPro" id="IPR020472">
    <property type="entry name" value="WD40_PAC1"/>
</dbReference>
<evidence type="ECO:0000256" key="9">
    <source>
        <dbReference type="PROSITE-ProRule" id="PRU00221"/>
    </source>
</evidence>
<keyword evidence="5" id="KW-0508">mRNA splicing</keyword>
<dbReference type="EMBL" id="JANBOH010000064">
    <property type="protein sequence ID" value="KAJ1646351.1"/>
    <property type="molecule type" value="Genomic_DNA"/>
</dbReference>
<protein>
    <recommendedName>
        <fullName evidence="8">WD40 repeat-containing protein SMU1</fullName>
    </recommendedName>
</protein>
<dbReference type="InterPro" id="IPR054532">
    <property type="entry name" value="TPL_SMU1_LisH-like"/>
</dbReference>
<dbReference type="InterPro" id="IPR006594">
    <property type="entry name" value="LisH"/>
</dbReference>
<organism evidence="11 12">
    <name type="scientific">Coemansia asiatica</name>
    <dbReference type="NCBI Taxonomy" id="1052880"/>
    <lineage>
        <taxon>Eukaryota</taxon>
        <taxon>Fungi</taxon>
        <taxon>Fungi incertae sedis</taxon>
        <taxon>Zoopagomycota</taxon>
        <taxon>Kickxellomycotina</taxon>
        <taxon>Kickxellomycetes</taxon>
        <taxon>Kickxellales</taxon>
        <taxon>Kickxellaceae</taxon>
        <taxon>Coemansia</taxon>
    </lineage>
</organism>
<dbReference type="SMART" id="SM00320">
    <property type="entry name" value="WD40"/>
    <property type="match status" value="5"/>
</dbReference>
<dbReference type="Gene3D" id="2.130.10.10">
    <property type="entry name" value="YVTN repeat-like/Quinoprotein amine dehydrogenase"/>
    <property type="match status" value="1"/>
</dbReference>
<evidence type="ECO:0000259" key="10">
    <source>
        <dbReference type="Pfam" id="PF17814"/>
    </source>
</evidence>
<dbReference type="Pfam" id="PF00400">
    <property type="entry name" value="WD40"/>
    <property type="match status" value="4"/>
</dbReference>
<evidence type="ECO:0000256" key="2">
    <source>
        <dbReference type="ARBA" id="ARBA00022574"/>
    </source>
</evidence>
<evidence type="ECO:0000256" key="8">
    <source>
        <dbReference type="ARBA" id="ARBA00026184"/>
    </source>
</evidence>
<evidence type="ECO:0000256" key="1">
    <source>
        <dbReference type="ARBA" id="ARBA00004324"/>
    </source>
</evidence>
<feature type="repeat" description="WD" evidence="9">
    <location>
        <begin position="305"/>
        <end position="346"/>
    </location>
</feature>
<dbReference type="InterPro" id="IPR045184">
    <property type="entry name" value="SMU1"/>
</dbReference>
<feature type="domain" description="TPL/SMU1 LisH-like dimerisation" evidence="10">
    <location>
        <begin position="4"/>
        <end position="34"/>
    </location>
</feature>
<dbReference type="PRINTS" id="PR00320">
    <property type="entry name" value="GPROTEINBRPT"/>
</dbReference>
<accession>A0A9W7XM47</accession>
<feature type="repeat" description="WD" evidence="9">
    <location>
        <begin position="347"/>
        <end position="388"/>
    </location>
</feature>
<dbReference type="PANTHER" id="PTHR22848">
    <property type="entry name" value="WD40 REPEAT PROTEIN"/>
    <property type="match status" value="1"/>
</dbReference>
<dbReference type="SMART" id="SM00667">
    <property type="entry name" value="LisH"/>
    <property type="match status" value="1"/>
</dbReference>
<evidence type="ECO:0000256" key="4">
    <source>
        <dbReference type="ARBA" id="ARBA00022737"/>
    </source>
</evidence>
<comment type="subcellular location">
    <subcellularLocation>
        <location evidence="1">Nucleus speckle</location>
    </subcellularLocation>
</comment>
<evidence type="ECO:0000313" key="11">
    <source>
        <dbReference type="EMBL" id="KAJ1646351.1"/>
    </source>
</evidence>
<dbReference type="InterPro" id="IPR001680">
    <property type="entry name" value="WD40_rpt"/>
</dbReference>
<sequence length="522" mass="57955">MDIESADVIRLVQQFLKEHNLHRALEALQEETGVMLNTVDSIDAFKDDIVKGHWDVVLTNVEHANIPHAKLVDLYEQIVIELVELQDIGPARALLRQTEPMEIMRRNQPERYLKLEKLLSQNTPDSSINAYRRTEGNQARRLKIAQKLVYEVNTAPPNRLLTLLGQAIKWQQQKEGLVVAEGVPFDLFYGKSLQPLQPSEDRMPDKHLATIKFPKKQHPNSLVFSTKGNYLATGSADGFIEIWNFMTGKLASDLKYQADGSLMMMEEAVTSLSISYSGDLVCSGAKDGKIRVWKVKTGSCYKRFLAAHSKEVTCVCFSHDDTQILSGGYDNILRIHGLKSGNMLKEFRGHSAGITSAAFSQDMSLVLSTSEDGTLRIWDSGSAACLHTVTPGSDKIGLSIPTVSSVMPVPGSLETFVVCTKSPSIYIVSSKGFVEKTLMLKEEYQCKELLAAAVSPQGKYVMAVSDKSVLHCFSIETGEQLEECHKITDVEIVGMASHPFLNVAAFFSNDRRVPIWASLKDN</sequence>
<dbReference type="GO" id="GO:0016607">
    <property type="term" value="C:nuclear speck"/>
    <property type="evidence" value="ECO:0007669"/>
    <property type="project" value="UniProtKB-SubCell"/>
</dbReference>
<dbReference type="AlphaFoldDB" id="A0A9W7XM47"/>
<dbReference type="InterPro" id="IPR015943">
    <property type="entry name" value="WD40/YVTN_repeat-like_dom_sf"/>
</dbReference>
<name>A0A9W7XM47_9FUNG</name>
<dbReference type="PROSITE" id="PS50082">
    <property type="entry name" value="WD_REPEATS_2"/>
    <property type="match status" value="4"/>
</dbReference>
<dbReference type="Pfam" id="PF17814">
    <property type="entry name" value="LisH_TPL"/>
    <property type="match status" value="1"/>
</dbReference>
<dbReference type="PROSITE" id="PS50294">
    <property type="entry name" value="WD_REPEATS_REGION"/>
    <property type="match status" value="2"/>
</dbReference>
<dbReference type="InterPro" id="IPR036322">
    <property type="entry name" value="WD40_repeat_dom_sf"/>
</dbReference>
<keyword evidence="2 9" id="KW-0853">WD repeat</keyword>
<keyword evidence="6" id="KW-0539">Nucleus</keyword>
<dbReference type="PROSITE" id="PS50896">
    <property type="entry name" value="LISH"/>
    <property type="match status" value="1"/>
</dbReference>
<dbReference type="GO" id="GO:0000398">
    <property type="term" value="P:mRNA splicing, via spliceosome"/>
    <property type="evidence" value="ECO:0007669"/>
    <property type="project" value="InterPro"/>
</dbReference>
<feature type="repeat" description="WD" evidence="9">
    <location>
        <begin position="262"/>
        <end position="303"/>
    </location>
</feature>
<dbReference type="CDD" id="cd00200">
    <property type="entry name" value="WD40"/>
    <property type="match status" value="1"/>
</dbReference>
<evidence type="ECO:0000256" key="3">
    <source>
        <dbReference type="ARBA" id="ARBA00022664"/>
    </source>
</evidence>
<dbReference type="InterPro" id="IPR019775">
    <property type="entry name" value="WD40_repeat_CS"/>
</dbReference>
<proteinExistence type="inferred from homology"/>
<dbReference type="PROSITE" id="PS00678">
    <property type="entry name" value="WD_REPEATS_1"/>
    <property type="match status" value="1"/>
</dbReference>
<keyword evidence="3" id="KW-0507">mRNA processing</keyword>
<evidence type="ECO:0000256" key="7">
    <source>
        <dbReference type="ARBA" id="ARBA00025801"/>
    </source>
</evidence>
<keyword evidence="12" id="KW-1185">Reference proteome</keyword>
<comment type="caution">
    <text evidence="11">The sequence shown here is derived from an EMBL/GenBank/DDBJ whole genome shotgun (WGS) entry which is preliminary data.</text>
</comment>
<dbReference type="SUPFAM" id="SSF50978">
    <property type="entry name" value="WD40 repeat-like"/>
    <property type="match status" value="1"/>
</dbReference>
<evidence type="ECO:0000313" key="12">
    <source>
        <dbReference type="Proteomes" id="UP001145021"/>
    </source>
</evidence>
<comment type="similarity">
    <text evidence="7">Belongs to the WD repeat SMU1 family.</text>
</comment>